<name>A0ABV3ZYW7_9BURK</name>
<sequence>MRIILEDPCERDIFHPGERAAQRRFGVEAEAREMKGSIGDRLSAGQARFIASQPFFFLSVQDGDAIHTQMLACAQTAQGCYPLLAFGDAQSFFFLLPEDEGRRLLQLSQQSGCRAGMIFVDFARGARFRVNGELHQAAGEALPDFQRPAGYRLMQMRVAQAYANCGARIVRLKKAAG</sequence>
<reference evidence="1 2" key="1">
    <citation type="journal article" date="2013" name="Int. J. Syst. Evol. Microbiol.">
        <title>Comamonas guangdongensis sp. nov., isolated from subterranean forest sediment, and emended description of the genus Comamonas.</title>
        <authorList>
            <person name="Zhang J."/>
            <person name="Wang Y."/>
            <person name="Zhou S."/>
            <person name="Wu C."/>
            <person name="He J."/>
            <person name="Li F."/>
        </authorList>
    </citation>
    <scope>NUCLEOTIDE SEQUENCE [LARGE SCALE GENOMIC DNA]</scope>
    <source>
        <strain evidence="1 2">CCTCC AB2011133</strain>
    </source>
</reference>
<dbReference type="EMBL" id="JBFYGN010000026">
    <property type="protein sequence ID" value="MEX8194800.1"/>
    <property type="molecule type" value="Genomic_DNA"/>
</dbReference>
<keyword evidence="2" id="KW-1185">Reference proteome</keyword>
<organism evidence="1 2">
    <name type="scientific">Comamonas guangdongensis</name>
    <dbReference type="NCBI Taxonomy" id="510515"/>
    <lineage>
        <taxon>Bacteria</taxon>
        <taxon>Pseudomonadati</taxon>
        <taxon>Pseudomonadota</taxon>
        <taxon>Betaproteobacteria</taxon>
        <taxon>Burkholderiales</taxon>
        <taxon>Comamonadaceae</taxon>
        <taxon>Comamonas</taxon>
    </lineage>
</organism>
<proteinExistence type="predicted"/>
<gene>
    <name evidence="1" type="ORF">AB6724_18360</name>
</gene>
<accession>A0ABV3ZYW7</accession>
<comment type="caution">
    <text evidence="1">The sequence shown here is derived from an EMBL/GenBank/DDBJ whole genome shotgun (WGS) entry which is preliminary data.</text>
</comment>
<evidence type="ECO:0000313" key="1">
    <source>
        <dbReference type="EMBL" id="MEX8194800.1"/>
    </source>
</evidence>
<dbReference type="RefSeq" id="WP_369339978.1">
    <property type="nucleotide sequence ID" value="NZ_JBFYGN010000026.1"/>
</dbReference>
<evidence type="ECO:0000313" key="2">
    <source>
        <dbReference type="Proteomes" id="UP001561046"/>
    </source>
</evidence>
<dbReference type="Proteomes" id="UP001561046">
    <property type="component" value="Unassembled WGS sequence"/>
</dbReference>
<protein>
    <submittedName>
        <fullName evidence="1">Uncharacterized protein</fullName>
    </submittedName>
</protein>